<keyword evidence="7" id="KW-0349">Heme</keyword>
<dbReference type="GO" id="GO:0020037">
    <property type="term" value="F:heme binding"/>
    <property type="evidence" value="ECO:0007669"/>
    <property type="project" value="InterPro"/>
</dbReference>
<dbReference type="GeneID" id="26804437"/>
<dbReference type="InterPro" id="IPR001128">
    <property type="entry name" value="Cyt_P450"/>
</dbReference>
<comment type="caution">
    <text evidence="8">The sequence shown here is derived from an EMBL/GenBank/DDBJ whole genome shotgun (WGS) entry which is preliminary data.</text>
</comment>
<dbReference type="CDD" id="cd11063">
    <property type="entry name" value="CYP52"/>
    <property type="match status" value="1"/>
</dbReference>
<dbReference type="RefSeq" id="XP_015410239.1">
    <property type="nucleotide sequence ID" value="XM_015547890.1"/>
</dbReference>
<keyword evidence="6 7" id="KW-0503">Monooxygenase</keyword>
<sequence length="528" mass="60304">MLLPTLTIGAIGLVVCIHAYIYQSYKHYTRSKSMGCLPPTVLYSDPLGIYDFWYINKAVKEKRWLEYITSKHELHRNTFQFAMFYKSIICTIEPTNVKAILATKFEDFSLGCRHEQFSPFLGSGIFTLDGEPWAHARGLLRPQFTREQVFQKKALRSQKAKINLQVADIDILDHHVTRIIESVPKGRSSFDIQPLCFSFALNSATHFLFGESVDSLDPRLFQASAAASVQGFEEAFDLAQDYLFARSRAVGLYWLINPKAFRDATRTVHEVVNYYVRRAIDMRQNGGQRDKAKGRYIFLEALAAETQDPKILRDNLLNILLAGRDTTSSLLSSTFYYLARNPRVWHKLRDQIVSYFGTNSKPLAELTQTSLKAIPYLRYVLNEVLRLLPPIPINFRIATKGTCLPVGGGPDGKSPVYVPKGAMIFYSVYSMHRRTDIWGQDAHSFRPERWENAKHQWEYLPFNGGPRICLGQQYALTVASYALVRFMQHFDVLENPNPDSTDNPVLRANLTLSHDQGVMVRLYSSSRA</sequence>
<evidence type="ECO:0000256" key="3">
    <source>
        <dbReference type="ARBA" id="ARBA00022723"/>
    </source>
</evidence>
<dbReference type="Pfam" id="PF00067">
    <property type="entry name" value="p450"/>
    <property type="match status" value="1"/>
</dbReference>
<evidence type="ECO:0000256" key="6">
    <source>
        <dbReference type="ARBA" id="ARBA00023033"/>
    </source>
</evidence>
<proteinExistence type="inferred from homology"/>
<keyword evidence="5 7" id="KW-0408">Iron</keyword>
<organism evidence="8 9">
    <name type="scientific">Aspergillus nomiae NRRL (strain ATCC 15546 / NRRL 13137 / CBS 260.88 / M93)</name>
    <dbReference type="NCBI Taxonomy" id="1509407"/>
    <lineage>
        <taxon>Eukaryota</taxon>
        <taxon>Fungi</taxon>
        <taxon>Dikarya</taxon>
        <taxon>Ascomycota</taxon>
        <taxon>Pezizomycotina</taxon>
        <taxon>Eurotiomycetes</taxon>
        <taxon>Eurotiomycetidae</taxon>
        <taxon>Eurotiales</taxon>
        <taxon>Aspergillaceae</taxon>
        <taxon>Aspergillus</taxon>
        <taxon>Aspergillus subgen. Circumdati</taxon>
    </lineage>
</organism>
<dbReference type="STRING" id="1509407.A0A0L1JC19"/>
<dbReference type="PRINTS" id="PR01239">
    <property type="entry name" value="EP450IICYP52"/>
</dbReference>
<dbReference type="OrthoDB" id="1470350at2759"/>
<dbReference type="Proteomes" id="UP000037505">
    <property type="component" value="Unassembled WGS sequence"/>
</dbReference>
<dbReference type="InterPro" id="IPR002974">
    <property type="entry name" value="Cyt_P450_E_CYP52_ascomycetes"/>
</dbReference>
<name>A0A0L1JC19_ASPN3</name>
<evidence type="ECO:0000313" key="8">
    <source>
        <dbReference type="EMBL" id="KNG89316.1"/>
    </source>
</evidence>
<evidence type="ECO:0000313" key="9">
    <source>
        <dbReference type="Proteomes" id="UP000037505"/>
    </source>
</evidence>
<dbReference type="GO" id="GO:0016712">
    <property type="term" value="F:oxidoreductase activity, acting on paired donors, with incorporation or reduction of molecular oxygen, reduced flavin or flavoprotein as one donor, and incorporation of one atom of oxygen"/>
    <property type="evidence" value="ECO:0007669"/>
    <property type="project" value="InterPro"/>
</dbReference>
<dbReference type="InterPro" id="IPR017972">
    <property type="entry name" value="Cyt_P450_CS"/>
</dbReference>
<comment type="similarity">
    <text evidence="2 7">Belongs to the cytochrome P450 family.</text>
</comment>
<dbReference type="AlphaFoldDB" id="A0A0L1JC19"/>
<protein>
    <submittedName>
        <fullName evidence="8">Cytochrome P450 52A12</fullName>
    </submittedName>
</protein>
<keyword evidence="9" id="KW-1185">Reference proteome</keyword>
<dbReference type="PANTHER" id="PTHR24287">
    <property type="entry name" value="P450, PUTATIVE (EUROFUNG)-RELATED"/>
    <property type="match status" value="1"/>
</dbReference>
<dbReference type="Gene3D" id="1.10.630.10">
    <property type="entry name" value="Cytochrome P450"/>
    <property type="match status" value="1"/>
</dbReference>
<accession>A0A0L1JC19</accession>
<evidence type="ECO:0000256" key="4">
    <source>
        <dbReference type="ARBA" id="ARBA00023002"/>
    </source>
</evidence>
<dbReference type="EMBL" id="JNOM01000033">
    <property type="protein sequence ID" value="KNG89316.1"/>
    <property type="molecule type" value="Genomic_DNA"/>
</dbReference>
<dbReference type="PRINTS" id="PR00385">
    <property type="entry name" value="P450"/>
</dbReference>
<dbReference type="PROSITE" id="PS00086">
    <property type="entry name" value="CYTOCHROME_P450"/>
    <property type="match status" value="1"/>
</dbReference>
<reference evidence="8 9" key="1">
    <citation type="submission" date="2014-06" db="EMBL/GenBank/DDBJ databases">
        <title>The Genome of the Aflatoxigenic Filamentous Fungus Aspergillus nomius.</title>
        <authorList>
            <person name="Moore M.G."/>
            <person name="Shannon B.M."/>
            <person name="Brian M.M."/>
        </authorList>
    </citation>
    <scope>NUCLEOTIDE SEQUENCE [LARGE SCALE GENOMIC DNA]</scope>
    <source>
        <strain evidence="8 9">NRRL 13137</strain>
    </source>
</reference>
<evidence type="ECO:0000256" key="5">
    <source>
        <dbReference type="ARBA" id="ARBA00023004"/>
    </source>
</evidence>
<evidence type="ECO:0000256" key="1">
    <source>
        <dbReference type="ARBA" id="ARBA00001971"/>
    </source>
</evidence>
<dbReference type="GO" id="GO:0005506">
    <property type="term" value="F:iron ion binding"/>
    <property type="evidence" value="ECO:0007669"/>
    <property type="project" value="InterPro"/>
</dbReference>
<evidence type="ECO:0000256" key="2">
    <source>
        <dbReference type="ARBA" id="ARBA00010617"/>
    </source>
</evidence>
<keyword evidence="3 7" id="KW-0479">Metal-binding</keyword>
<evidence type="ECO:0000256" key="7">
    <source>
        <dbReference type="RuleBase" id="RU000461"/>
    </source>
</evidence>
<dbReference type="SUPFAM" id="SSF48264">
    <property type="entry name" value="Cytochrome P450"/>
    <property type="match status" value="1"/>
</dbReference>
<gene>
    <name evidence="8" type="ORF">ANOM_002633</name>
</gene>
<dbReference type="InterPro" id="IPR036396">
    <property type="entry name" value="Cyt_P450_sf"/>
</dbReference>
<keyword evidence="4 7" id="KW-0560">Oxidoreductase</keyword>
<dbReference type="InterPro" id="IPR047146">
    <property type="entry name" value="Cyt_P450_E_CYP52_fungi"/>
</dbReference>
<dbReference type="PANTHER" id="PTHR24287:SF18">
    <property type="entry name" value="CYTOCHROME P450 MONOOXYGENASE APDE-RELATED"/>
    <property type="match status" value="1"/>
</dbReference>
<comment type="cofactor">
    <cofactor evidence="1">
        <name>heme</name>
        <dbReference type="ChEBI" id="CHEBI:30413"/>
    </cofactor>
</comment>